<reference evidence="5 6" key="1">
    <citation type="journal article" date="2015" name="Genome Announc.">
        <title>Expanding the biotechnology potential of lactobacilli through comparative genomics of 213 strains and associated genera.</title>
        <authorList>
            <person name="Sun Z."/>
            <person name="Harris H.M."/>
            <person name="McCann A."/>
            <person name="Guo C."/>
            <person name="Argimon S."/>
            <person name="Zhang W."/>
            <person name="Yang X."/>
            <person name="Jeffery I.B."/>
            <person name="Cooney J.C."/>
            <person name="Kagawa T.F."/>
            <person name="Liu W."/>
            <person name="Song Y."/>
            <person name="Salvetti E."/>
            <person name="Wrobel A."/>
            <person name="Rasinkangas P."/>
            <person name="Parkhill J."/>
            <person name="Rea M.C."/>
            <person name="O'Sullivan O."/>
            <person name="Ritari J."/>
            <person name="Douillard F.P."/>
            <person name="Paul Ross R."/>
            <person name="Yang R."/>
            <person name="Briner A.E."/>
            <person name="Felis G.E."/>
            <person name="de Vos W.M."/>
            <person name="Barrangou R."/>
            <person name="Klaenhammer T.R."/>
            <person name="Caufield P.W."/>
            <person name="Cui Y."/>
            <person name="Zhang H."/>
            <person name="O'Toole P.W."/>
        </authorList>
    </citation>
    <scope>NUCLEOTIDE SEQUENCE [LARGE SCALE GENOMIC DNA]</scope>
    <source>
        <strain evidence="5 6">DSM 15945</strain>
    </source>
</reference>
<comment type="caution">
    <text evidence="5">The sequence shown here is derived from an EMBL/GenBank/DDBJ whole genome shotgun (WGS) entry which is preliminary data.</text>
</comment>
<dbReference type="STRING" id="1423783.FC50_GL000513"/>
<dbReference type="EMBL" id="AZFJ01000037">
    <property type="protein sequence ID" value="KRL86865.1"/>
    <property type="molecule type" value="Genomic_DNA"/>
</dbReference>
<keyword evidence="6" id="KW-1185">Reference proteome</keyword>
<dbReference type="GO" id="GO:0005737">
    <property type="term" value="C:cytoplasm"/>
    <property type="evidence" value="ECO:0007669"/>
    <property type="project" value="UniProtKB-ARBA"/>
</dbReference>
<organism evidence="5 6">
    <name type="scientific">Lacticaseibacillus pantheris DSM 15945 = JCM 12539 = NBRC 106106</name>
    <dbReference type="NCBI Taxonomy" id="1423783"/>
    <lineage>
        <taxon>Bacteria</taxon>
        <taxon>Bacillati</taxon>
        <taxon>Bacillota</taxon>
        <taxon>Bacilli</taxon>
        <taxon>Lactobacillales</taxon>
        <taxon>Lactobacillaceae</taxon>
        <taxon>Lacticaseibacillus</taxon>
    </lineage>
</organism>
<dbReference type="SMART" id="SM00967">
    <property type="entry name" value="SpoU_sub_bind"/>
    <property type="match status" value="1"/>
</dbReference>
<dbReference type="GO" id="GO:0006396">
    <property type="term" value="P:RNA processing"/>
    <property type="evidence" value="ECO:0007669"/>
    <property type="project" value="InterPro"/>
</dbReference>
<dbReference type="AlphaFoldDB" id="A0A0R1U0E5"/>
<dbReference type="PANTHER" id="PTHR43191">
    <property type="entry name" value="RRNA METHYLTRANSFERASE 3"/>
    <property type="match status" value="1"/>
</dbReference>
<evidence type="ECO:0000256" key="1">
    <source>
        <dbReference type="ARBA" id="ARBA00007228"/>
    </source>
</evidence>
<dbReference type="SUPFAM" id="SSF75217">
    <property type="entry name" value="alpha/beta knot"/>
    <property type="match status" value="1"/>
</dbReference>
<proteinExistence type="inferred from homology"/>
<protein>
    <submittedName>
        <fullName evidence="5">rRNA methyltransferase</fullName>
    </submittedName>
</protein>
<keyword evidence="3 5" id="KW-0808">Transferase</keyword>
<dbReference type="OrthoDB" id="9785673at2"/>
<dbReference type="RefSeq" id="WP_056956450.1">
    <property type="nucleotide sequence ID" value="NZ_AZFJ01000037.1"/>
</dbReference>
<dbReference type="SUPFAM" id="SSF55315">
    <property type="entry name" value="L30e-like"/>
    <property type="match status" value="1"/>
</dbReference>
<dbReference type="GO" id="GO:0003723">
    <property type="term" value="F:RNA binding"/>
    <property type="evidence" value="ECO:0007669"/>
    <property type="project" value="InterPro"/>
</dbReference>
<dbReference type="InterPro" id="IPR029064">
    <property type="entry name" value="Ribosomal_eL30-like_sf"/>
</dbReference>
<dbReference type="Proteomes" id="UP000051922">
    <property type="component" value="Unassembled WGS sequence"/>
</dbReference>
<gene>
    <name evidence="5" type="ORF">FC50_GL000513</name>
</gene>
<dbReference type="InterPro" id="IPR053888">
    <property type="entry name" value="MRM3-like_sub_bind"/>
</dbReference>
<evidence type="ECO:0000313" key="6">
    <source>
        <dbReference type="Proteomes" id="UP000051922"/>
    </source>
</evidence>
<evidence type="ECO:0000259" key="4">
    <source>
        <dbReference type="SMART" id="SM00967"/>
    </source>
</evidence>
<evidence type="ECO:0000256" key="2">
    <source>
        <dbReference type="ARBA" id="ARBA00022603"/>
    </source>
</evidence>
<dbReference type="InterPro" id="IPR051259">
    <property type="entry name" value="rRNA_Methyltransferase"/>
</dbReference>
<comment type="similarity">
    <text evidence="1">Belongs to the class IV-like SAM-binding methyltransferase superfamily. RNA methyltransferase TrmH family.</text>
</comment>
<dbReference type="CDD" id="cd18095">
    <property type="entry name" value="SpoU-like_rRNA-MTase"/>
    <property type="match status" value="1"/>
</dbReference>
<dbReference type="GO" id="GO:0008173">
    <property type="term" value="F:RNA methyltransferase activity"/>
    <property type="evidence" value="ECO:0007669"/>
    <property type="project" value="InterPro"/>
</dbReference>
<evidence type="ECO:0000256" key="3">
    <source>
        <dbReference type="ARBA" id="ARBA00022679"/>
    </source>
</evidence>
<dbReference type="Pfam" id="PF00588">
    <property type="entry name" value="SpoU_methylase"/>
    <property type="match status" value="1"/>
</dbReference>
<dbReference type="InterPro" id="IPR001537">
    <property type="entry name" value="SpoU_MeTrfase"/>
</dbReference>
<sequence length="252" mass="27482">METIISPKNDKIKRAKKLTRRKYQKDYDRYLLEGPHLVREAIASGALPETLFVTSKYMHEQAVRDFYDQTIEISSEVAQHLAETPTPQGMFAVMPLPHEELPTDLNGSFLLLDAIQDPGNVGTMVRTADAAGIDTVVLGNGTADAYSPKVLRAMQGSQFHVRVVSANLNHLLPQLKAAGVPVFGTELNDQALPYTDVAPTTNFALVMGNEGNGMDPELLAQTDQNLYIPMRGRAESLNVGVAAGVVLFHLLA</sequence>
<dbReference type="PATRIC" id="fig|1423783.4.peg.531"/>
<dbReference type="Gene3D" id="3.30.1330.30">
    <property type="match status" value="1"/>
</dbReference>
<dbReference type="Gene3D" id="3.40.1280.10">
    <property type="match status" value="1"/>
</dbReference>
<dbReference type="InterPro" id="IPR029028">
    <property type="entry name" value="Alpha/beta_knot_MTases"/>
</dbReference>
<keyword evidence="2 5" id="KW-0489">Methyltransferase</keyword>
<dbReference type="Pfam" id="PF22435">
    <property type="entry name" value="MRM3-like_sub_bind"/>
    <property type="match status" value="1"/>
</dbReference>
<evidence type="ECO:0000313" key="5">
    <source>
        <dbReference type="EMBL" id="KRL86865.1"/>
    </source>
</evidence>
<dbReference type="InterPro" id="IPR029026">
    <property type="entry name" value="tRNA_m1G_MTases_N"/>
</dbReference>
<dbReference type="InterPro" id="IPR013123">
    <property type="entry name" value="SpoU_subst-bd"/>
</dbReference>
<dbReference type="GO" id="GO:0032259">
    <property type="term" value="P:methylation"/>
    <property type="evidence" value="ECO:0007669"/>
    <property type="project" value="UniProtKB-KW"/>
</dbReference>
<feature type="domain" description="RNA 2-O ribose methyltransferase substrate binding" evidence="4">
    <location>
        <begin position="31"/>
        <end position="100"/>
    </location>
</feature>
<name>A0A0R1U0E5_9LACO</name>
<dbReference type="PANTHER" id="PTHR43191:SF2">
    <property type="entry name" value="RRNA METHYLTRANSFERASE 3, MITOCHONDRIAL"/>
    <property type="match status" value="1"/>
</dbReference>
<accession>A0A0R1U0E5</accession>